<keyword evidence="6" id="KW-0539">Nucleus</keyword>
<dbReference type="PROSITE" id="PS00028">
    <property type="entry name" value="ZINC_FINGER_C2H2_1"/>
    <property type="match status" value="1"/>
</dbReference>
<dbReference type="SUPFAM" id="SSF57667">
    <property type="entry name" value="beta-beta-alpha zinc fingers"/>
    <property type="match status" value="1"/>
</dbReference>
<evidence type="ECO:0000313" key="9">
    <source>
        <dbReference type="EMBL" id="KAG8197346.1"/>
    </source>
</evidence>
<proteinExistence type="predicted"/>
<dbReference type="InterPro" id="IPR013087">
    <property type="entry name" value="Znf_C2H2_type"/>
</dbReference>
<dbReference type="EMBL" id="JAFNEN010000056">
    <property type="protein sequence ID" value="KAG8197346.1"/>
    <property type="molecule type" value="Genomic_DNA"/>
</dbReference>
<protein>
    <recommendedName>
        <fullName evidence="8">C2H2-type domain-containing protein</fullName>
    </recommendedName>
</protein>
<feature type="domain" description="C2H2-type" evidence="8">
    <location>
        <begin position="118"/>
        <end position="145"/>
    </location>
</feature>
<dbReference type="GO" id="GO:0008270">
    <property type="term" value="F:zinc ion binding"/>
    <property type="evidence" value="ECO:0007669"/>
    <property type="project" value="UniProtKB-KW"/>
</dbReference>
<evidence type="ECO:0000256" key="2">
    <source>
        <dbReference type="ARBA" id="ARBA00022723"/>
    </source>
</evidence>
<feature type="domain" description="C2H2-type" evidence="8">
    <location>
        <begin position="146"/>
        <end position="170"/>
    </location>
</feature>
<dbReference type="AlphaFoldDB" id="A0AAV6VMG3"/>
<evidence type="ECO:0000256" key="4">
    <source>
        <dbReference type="ARBA" id="ARBA00022771"/>
    </source>
</evidence>
<evidence type="ECO:0000256" key="1">
    <source>
        <dbReference type="ARBA" id="ARBA00004123"/>
    </source>
</evidence>
<dbReference type="Gene3D" id="3.30.160.60">
    <property type="entry name" value="Classic Zinc Finger"/>
    <property type="match status" value="2"/>
</dbReference>
<comment type="subcellular location">
    <subcellularLocation>
        <location evidence="1">Nucleus</location>
    </subcellularLocation>
</comment>
<dbReference type="PANTHER" id="PTHR23235">
    <property type="entry name" value="KRUEPPEL-LIKE TRANSCRIPTION FACTOR"/>
    <property type="match status" value="1"/>
</dbReference>
<dbReference type="InterPro" id="IPR036236">
    <property type="entry name" value="Znf_C2H2_sf"/>
</dbReference>
<dbReference type="Pfam" id="PF00096">
    <property type="entry name" value="zf-C2H2"/>
    <property type="match status" value="1"/>
</dbReference>
<name>A0AAV6VMG3_9ARAC</name>
<dbReference type="Proteomes" id="UP000827092">
    <property type="component" value="Unassembled WGS sequence"/>
</dbReference>
<keyword evidence="5" id="KW-0862">Zinc</keyword>
<organism evidence="9 10">
    <name type="scientific">Oedothorax gibbosus</name>
    <dbReference type="NCBI Taxonomy" id="931172"/>
    <lineage>
        <taxon>Eukaryota</taxon>
        <taxon>Metazoa</taxon>
        <taxon>Ecdysozoa</taxon>
        <taxon>Arthropoda</taxon>
        <taxon>Chelicerata</taxon>
        <taxon>Arachnida</taxon>
        <taxon>Araneae</taxon>
        <taxon>Araneomorphae</taxon>
        <taxon>Entelegynae</taxon>
        <taxon>Araneoidea</taxon>
        <taxon>Linyphiidae</taxon>
        <taxon>Erigoninae</taxon>
        <taxon>Oedothorax</taxon>
    </lineage>
</organism>
<keyword evidence="2" id="KW-0479">Metal-binding</keyword>
<dbReference type="GO" id="GO:0005634">
    <property type="term" value="C:nucleus"/>
    <property type="evidence" value="ECO:0007669"/>
    <property type="project" value="UniProtKB-SubCell"/>
</dbReference>
<sequence length="170" mass="19449">MMCKCFSQFGKICRVYQILIPPNSISISKTILWYLPTKVVPVPVLLVPNPYPLQPEATHPQTHGAVATRLPDLWKEVQRPFQAQKSLCPALQIRVHIPLNVNFTNAWIASPLSKSTLHRCPMCDYRTLNKGHLQRHILGHTGEKPFKCGVCGKCFRQKAHLRVHFITHKR</sequence>
<dbReference type="FunFam" id="3.30.160.60:FF:000250">
    <property type="entry name" value="zinc finger protein 197 isoform X1"/>
    <property type="match status" value="1"/>
</dbReference>
<comment type="caution">
    <text evidence="9">The sequence shown here is derived from an EMBL/GenBank/DDBJ whole genome shotgun (WGS) entry which is preliminary data.</text>
</comment>
<dbReference type="SMART" id="SM00355">
    <property type="entry name" value="ZnF_C2H2"/>
    <property type="match status" value="2"/>
</dbReference>
<keyword evidence="4 7" id="KW-0863">Zinc-finger</keyword>
<evidence type="ECO:0000256" key="7">
    <source>
        <dbReference type="PROSITE-ProRule" id="PRU00042"/>
    </source>
</evidence>
<evidence type="ECO:0000256" key="3">
    <source>
        <dbReference type="ARBA" id="ARBA00022737"/>
    </source>
</evidence>
<evidence type="ECO:0000256" key="6">
    <source>
        <dbReference type="ARBA" id="ARBA00023242"/>
    </source>
</evidence>
<evidence type="ECO:0000313" key="10">
    <source>
        <dbReference type="Proteomes" id="UP000827092"/>
    </source>
</evidence>
<evidence type="ECO:0000259" key="8">
    <source>
        <dbReference type="PROSITE" id="PS50157"/>
    </source>
</evidence>
<keyword evidence="10" id="KW-1185">Reference proteome</keyword>
<accession>A0AAV6VMG3</accession>
<evidence type="ECO:0000256" key="5">
    <source>
        <dbReference type="ARBA" id="ARBA00022833"/>
    </source>
</evidence>
<gene>
    <name evidence="9" type="ORF">JTE90_013473</name>
</gene>
<dbReference type="PROSITE" id="PS50157">
    <property type="entry name" value="ZINC_FINGER_C2H2_2"/>
    <property type="match status" value="2"/>
</dbReference>
<reference evidence="9 10" key="1">
    <citation type="journal article" date="2022" name="Nat. Ecol. Evol.">
        <title>A masculinizing supergene underlies an exaggerated male reproductive morph in a spider.</title>
        <authorList>
            <person name="Hendrickx F."/>
            <person name="De Corte Z."/>
            <person name="Sonet G."/>
            <person name="Van Belleghem S.M."/>
            <person name="Kostlbacher S."/>
            <person name="Vangestel C."/>
        </authorList>
    </citation>
    <scope>NUCLEOTIDE SEQUENCE [LARGE SCALE GENOMIC DNA]</scope>
    <source>
        <strain evidence="9">W744_W776</strain>
    </source>
</reference>
<keyword evidence="3" id="KW-0677">Repeat</keyword>